<evidence type="ECO:0000313" key="2">
    <source>
        <dbReference type="EMBL" id="MBA8920436.1"/>
    </source>
</evidence>
<protein>
    <submittedName>
        <fullName evidence="2">Uncharacterized protein</fullName>
    </submittedName>
</protein>
<proteinExistence type="predicted"/>
<dbReference type="AlphaFoldDB" id="A0A839FKQ6"/>
<name>A0A839FKQ6_9MICC</name>
<comment type="caution">
    <text evidence="2">The sequence shown here is derived from an EMBL/GenBank/DDBJ whole genome shotgun (WGS) entry which is preliminary data.</text>
</comment>
<evidence type="ECO:0000313" key="3">
    <source>
        <dbReference type="Proteomes" id="UP000546252"/>
    </source>
</evidence>
<accession>A0A839FKQ6</accession>
<dbReference type="Pfam" id="PF19586">
    <property type="entry name" value="DUF6093"/>
    <property type="match status" value="1"/>
</dbReference>
<feature type="region of interest" description="Disordered" evidence="1">
    <location>
        <begin position="1"/>
        <end position="24"/>
    </location>
</feature>
<organism evidence="2 3">
    <name type="scientific">Nesterenkonia jeotgali</name>
    <dbReference type="NCBI Taxonomy" id="317018"/>
    <lineage>
        <taxon>Bacteria</taxon>
        <taxon>Bacillati</taxon>
        <taxon>Actinomycetota</taxon>
        <taxon>Actinomycetes</taxon>
        <taxon>Micrococcales</taxon>
        <taxon>Micrococcaceae</taxon>
        <taxon>Nesterenkonia</taxon>
    </lineage>
</organism>
<dbReference type="InterPro" id="IPR046075">
    <property type="entry name" value="DUF6093"/>
</dbReference>
<reference evidence="2 3" key="1">
    <citation type="submission" date="2020-08" db="EMBL/GenBank/DDBJ databases">
        <title>Sequencing the genomes of 1000 actinobacteria strains.</title>
        <authorList>
            <person name="Klenk H.-P."/>
        </authorList>
    </citation>
    <scope>NUCLEOTIDE SEQUENCE [LARGE SCALE GENOMIC DNA]</scope>
    <source>
        <strain evidence="2 3">DSM 19081</strain>
    </source>
</reference>
<dbReference type="Proteomes" id="UP000546252">
    <property type="component" value="Unassembled WGS sequence"/>
</dbReference>
<gene>
    <name evidence="2" type="ORF">HNR24_000369</name>
</gene>
<sequence length="112" mass="11911">MTDTLLITRSSGNPVTNPDGTVTRPVQTVHAGVGRIQGRSTEGEDRTVAGADVLIVTFQAQVPVGVDLRPSDQVEVTASQMDPLMVGRTFRVESVVRKTHATKTTANVEEGP</sequence>
<evidence type="ECO:0000256" key="1">
    <source>
        <dbReference type="SAM" id="MobiDB-lite"/>
    </source>
</evidence>
<dbReference type="EMBL" id="JACJIH010000001">
    <property type="protein sequence ID" value="MBA8920436.1"/>
    <property type="molecule type" value="Genomic_DNA"/>
</dbReference>